<feature type="region of interest" description="Disordered" evidence="1">
    <location>
        <begin position="399"/>
        <end position="423"/>
    </location>
</feature>
<feature type="region of interest" description="Disordered" evidence="1">
    <location>
        <begin position="435"/>
        <end position="486"/>
    </location>
</feature>
<evidence type="ECO:0000256" key="1">
    <source>
        <dbReference type="SAM" id="MobiDB-lite"/>
    </source>
</evidence>
<reference evidence="2 3" key="1">
    <citation type="journal article" date="2019" name="Int. J. Syst. Evol. Microbiol.">
        <title>The Global Catalogue of Microorganisms (GCM) 10K type strain sequencing project: providing services to taxonomists for standard genome sequencing and annotation.</title>
        <authorList>
            <consortium name="The Broad Institute Genomics Platform"/>
            <consortium name="The Broad Institute Genome Sequencing Center for Infectious Disease"/>
            <person name="Wu L."/>
            <person name="Ma J."/>
        </authorList>
    </citation>
    <scope>NUCLEOTIDE SEQUENCE [LARGE SCALE GENOMIC DNA]</scope>
    <source>
        <strain evidence="2 3">JCM 16343</strain>
    </source>
</reference>
<evidence type="ECO:0000313" key="3">
    <source>
        <dbReference type="Proteomes" id="UP001501787"/>
    </source>
</evidence>
<gene>
    <name evidence="2" type="ORF">GCM10009129_04170</name>
</gene>
<comment type="caution">
    <text evidence="2">The sequence shown here is derived from an EMBL/GenBank/DDBJ whole genome shotgun (WGS) entry which is preliminary data.</text>
</comment>
<evidence type="ECO:0000313" key="2">
    <source>
        <dbReference type="EMBL" id="GAA0310102.1"/>
    </source>
</evidence>
<keyword evidence="3" id="KW-1185">Reference proteome</keyword>
<name>A0ABN0VLF9_9GAMM</name>
<protein>
    <submittedName>
        <fullName evidence="2">Uncharacterized protein</fullName>
    </submittedName>
</protein>
<organism evidence="2 3">
    <name type="scientific">Psychrobacter aestuarii</name>
    <dbReference type="NCBI Taxonomy" id="556327"/>
    <lineage>
        <taxon>Bacteria</taxon>
        <taxon>Pseudomonadati</taxon>
        <taxon>Pseudomonadota</taxon>
        <taxon>Gammaproteobacteria</taxon>
        <taxon>Moraxellales</taxon>
        <taxon>Moraxellaceae</taxon>
        <taxon>Psychrobacter</taxon>
    </lineage>
</organism>
<proteinExistence type="predicted"/>
<feature type="compositionally biased region" description="Polar residues" evidence="1">
    <location>
        <begin position="145"/>
        <end position="162"/>
    </location>
</feature>
<dbReference type="RefSeq" id="WP_201504059.1">
    <property type="nucleotide sequence ID" value="NZ_BAAAFR010000001.1"/>
</dbReference>
<sequence length="486" mass="53913">MTYLADNHQDNLKKVLRTALVGIRPADQVLLKGYLRILLRLEADLEWVSASHGQIDLFLISHEFRDAASVMKLLSSQMHKPVLYVSRTEENDTGYMADNHVILPLKKLDTLSEWLMRSVPLLQKGSGTVTNILQQHAYVPEDDSNIPTTMQAAQSADNSAATERTDAKVSHTRAAEPIPTRPANTLDAHAPQTPATPSPQPAKQAQESKPFERAVGDYEGIVRCIKALQQRLTGLQQITALRDNERVCVAVIEPSTGRLWQDSTTPIALSLSWQIEAYNDVRPHDSDATDMTQWLWQAAWRQSALLAPLINDDASYRLRYWVKPALDAQGRAMSAKERREMMRVMTAIEHAPRNVSQMANRADISVGSSKKIIASLLFSGSLQTDNYLDINTRIQRTATASVPTTDHAPSIEQAPPASAPTRPVQMTMDELLARRARGEHTPAPTSSSITLPETDNTSTPKEDTVPDTPKPAKSSFLSKWRQKLGL</sequence>
<dbReference type="EMBL" id="BAAAFR010000001">
    <property type="protein sequence ID" value="GAA0310102.1"/>
    <property type="molecule type" value="Genomic_DNA"/>
</dbReference>
<accession>A0ABN0VLF9</accession>
<feature type="compositionally biased region" description="Polar residues" evidence="1">
    <location>
        <begin position="443"/>
        <end position="459"/>
    </location>
</feature>
<feature type="region of interest" description="Disordered" evidence="1">
    <location>
        <begin position="140"/>
        <end position="210"/>
    </location>
</feature>
<dbReference type="Proteomes" id="UP001501787">
    <property type="component" value="Unassembled WGS sequence"/>
</dbReference>